<dbReference type="OrthoDB" id="3187690at2"/>
<name>A0A1Z5H4W8_9LACO</name>
<organism evidence="1 2">
    <name type="scientific">Secundilactobacillus silagei JCM 19001</name>
    <dbReference type="NCBI Taxonomy" id="1302250"/>
    <lineage>
        <taxon>Bacteria</taxon>
        <taxon>Bacillati</taxon>
        <taxon>Bacillota</taxon>
        <taxon>Bacilli</taxon>
        <taxon>Lactobacillales</taxon>
        <taxon>Lactobacillaceae</taxon>
        <taxon>Secundilactobacillus</taxon>
    </lineage>
</organism>
<comment type="caution">
    <text evidence="1">The sequence shown here is derived from an EMBL/GenBank/DDBJ whole genome shotgun (WGS) entry which is preliminary data.</text>
</comment>
<dbReference type="RefSeq" id="WP_089136060.1">
    <property type="nucleotide sequence ID" value="NZ_BCMG01000001.1"/>
</dbReference>
<dbReference type="AlphaFoldDB" id="A0A1Z5H4W8"/>
<evidence type="ECO:0000313" key="2">
    <source>
        <dbReference type="Proteomes" id="UP000198402"/>
    </source>
</evidence>
<proteinExistence type="predicted"/>
<dbReference type="Proteomes" id="UP000198402">
    <property type="component" value="Unassembled WGS sequence"/>
</dbReference>
<evidence type="ECO:0000313" key="1">
    <source>
        <dbReference type="EMBL" id="GAT17959.1"/>
    </source>
</evidence>
<keyword evidence="2" id="KW-1185">Reference proteome</keyword>
<dbReference type="Gene3D" id="1.10.132.100">
    <property type="match status" value="1"/>
</dbReference>
<dbReference type="Pfam" id="PF09481">
    <property type="entry name" value="CRISPR_Cse1"/>
    <property type="match status" value="1"/>
</dbReference>
<dbReference type="EMBL" id="BCMG01000001">
    <property type="protein sequence ID" value="GAT17959.1"/>
    <property type="molecule type" value="Genomic_DNA"/>
</dbReference>
<accession>A0A1Z5H4W8</accession>
<dbReference type="STRING" id="1302250.GCA_001313225_00310"/>
<protein>
    <recommendedName>
        <fullName evidence="3">CRISPR-associated protein</fullName>
    </recommendedName>
</protein>
<sequence>MSKKQFNLVADPWINVIETKTDSLKTVSLIECFNNAHQYRQLAGDMRAQDLAIMRFLLAILHTVYSRFDMNGEPYEWVNIDSETFHVNTPVDEDDFDVEDLFQTWGNLYKSGKFSKIITQYLDKNQSRFNLFGDQAFYQVTEEEYDSFVPKKKYVATGTGTVAVKQLNRQISESGNTPAIFTPKSDTFKNRLSLSELTRWLITYQNFTGVTDKTKVQTEEKFSNPAGWVYRLNPVFAKGKSLFETLMLNLVLADEEHYQAQKPVWEYKSVTAYVEERKKEIAPDNLAFLYTAWSRILHIKWDENDEPTIFSAGIPMFSNENMWLEPMTVWKKDIKASKGGDDVFKPAVKGTRSLGIAMWRHFGDYINADQANDHHEPGIVSWLNTLKEAECIDPDRLITLTSVALISDGNATSQAPVAEVYDDMSINADVLFDTNENSRWPLRIESVISFTQAIAKDYWRFAADVAQIRGIDSKIFANKMGAQFYDRLNEPFKDWLVSLTNQDNRDDKIIEWKDQLKSLVFSSANELAQNSSPRDKGGIVTEKGPLNIFIAKNRLVYNIHKH</sequence>
<reference evidence="1 2" key="1">
    <citation type="submission" date="2015-11" db="EMBL/GenBank/DDBJ databases">
        <title>Draft genome sequences of new species of the genus Lactobacillus isolated from orchardgrass silage.</title>
        <authorList>
            <person name="Tohno M."/>
            <person name="Tanizawa Y."/>
            <person name="Arita M."/>
        </authorList>
    </citation>
    <scope>NUCLEOTIDE SEQUENCE [LARGE SCALE GENOMIC DNA]</scope>
    <source>
        <strain evidence="1 2">IWT126</strain>
    </source>
</reference>
<evidence type="ECO:0008006" key="3">
    <source>
        <dbReference type="Google" id="ProtNLM"/>
    </source>
</evidence>
<gene>
    <name evidence="1" type="ORF">IWT126_00216</name>
</gene>
<dbReference type="InterPro" id="IPR013381">
    <property type="entry name" value="CRISPR-assoc_prot_Cse1"/>
</dbReference>